<sequence>MESSEFLKLRVVERDHIVIRFRGQAYKELPVKRTRDFLVRRKALEENTRLLKKHPDGIDEAGVLTLDDSNIAAVELWKEKLHDRLVNLSTYNIGHWWHAVAFGLDYCNEPEILGEWFSEWLTKDGIRATAYQKLVPAFHFHCVEDFAEITKNQVYGEVEAIGRRPPEGAEHLHWRMKFPVKIPGDILDDLRAAHESTKEHLAAFWFDLPADVDVHCSDVACQNAGEFLYFRSLRDTGIWPIHKISYSLSYLFGRFSKFYYIFDEDTGNQKLCSKHSTLERARSIEAVVRRMVENLRYEFEGLCLDCIKYSKLESFNDDYWTHLLIRDYSYNCCWVHGEPTWYFSFMARPEIIKKLQEAQYKKEKEEQQKQQKQQQ</sequence>
<protein>
    <submittedName>
        <fullName evidence="1">BTB domain-containing protein</fullName>
    </submittedName>
</protein>
<name>A0ABR2X7N7_9PEZI</name>
<keyword evidence="2" id="KW-1185">Reference proteome</keyword>
<evidence type="ECO:0000313" key="2">
    <source>
        <dbReference type="Proteomes" id="UP001465668"/>
    </source>
</evidence>
<dbReference type="EMBL" id="JARVKM010000112">
    <property type="protein sequence ID" value="KAK9769750.1"/>
    <property type="molecule type" value="Genomic_DNA"/>
</dbReference>
<reference evidence="1 2" key="1">
    <citation type="submission" date="2024-02" db="EMBL/GenBank/DDBJ databases">
        <title>First draft genome assembly of two strains of Seiridium cardinale.</title>
        <authorList>
            <person name="Emiliani G."/>
            <person name="Scali E."/>
        </authorList>
    </citation>
    <scope>NUCLEOTIDE SEQUENCE [LARGE SCALE GENOMIC DNA]</scope>
    <source>
        <strain evidence="1 2">BM-138-000479</strain>
    </source>
</reference>
<accession>A0ABR2X7N7</accession>
<dbReference type="Proteomes" id="UP001465668">
    <property type="component" value="Unassembled WGS sequence"/>
</dbReference>
<evidence type="ECO:0000313" key="1">
    <source>
        <dbReference type="EMBL" id="KAK9769750.1"/>
    </source>
</evidence>
<gene>
    <name evidence="1" type="ORF">SCAR479_13587</name>
</gene>
<comment type="caution">
    <text evidence="1">The sequence shown here is derived from an EMBL/GenBank/DDBJ whole genome shotgun (WGS) entry which is preliminary data.</text>
</comment>
<proteinExistence type="predicted"/>
<organism evidence="1 2">
    <name type="scientific">Seiridium cardinale</name>
    <dbReference type="NCBI Taxonomy" id="138064"/>
    <lineage>
        <taxon>Eukaryota</taxon>
        <taxon>Fungi</taxon>
        <taxon>Dikarya</taxon>
        <taxon>Ascomycota</taxon>
        <taxon>Pezizomycotina</taxon>
        <taxon>Sordariomycetes</taxon>
        <taxon>Xylariomycetidae</taxon>
        <taxon>Amphisphaeriales</taxon>
        <taxon>Sporocadaceae</taxon>
        <taxon>Seiridium</taxon>
    </lineage>
</organism>